<dbReference type="GO" id="GO:0030170">
    <property type="term" value="F:pyridoxal phosphate binding"/>
    <property type="evidence" value="ECO:0007669"/>
    <property type="project" value="InterPro"/>
</dbReference>
<evidence type="ECO:0000256" key="3">
    <source>
        <dbReference type="ARBA" id="ARBA00012239"/>
    </source>
</evidence>
<comment type="similarity">
    <text evidence="2">Belongs to the class-V pyridoxal-phosphate-dependent aminotransferase family. Csd subfamily.</text>
</comment>
<evidence type="ECO:0000256" key="2">
    <source>
        <dbReference type="ARBA" id="ARBA00010447"/>
    </source>
</evidence>
<name>A0AAJ1Q3W5_9LACT</name>
<dbReference type="AlphaFoldDB" id="A0AAJ1Q3W5"/>
<evidence type="ECO:0000313" key="9">
    <source>
        <dbReference type="Proteomes" id="UP001229251"/>
    </source>
</evidence>
<dbReference type="EMBL" id="JASOOE010000004">
    <property type="protein sequence ID" value="MDK7186970.1"/>
    <property type="molecule type" value="Genomic_DNA"/>
</dbReference>
<comment type="cofactor">
    <cofactor evidence="1">
        <name>pyridoxal 5'-phosphate</name>
        <dbReference type="ChEBI" id="CHEBI:597326"/>
    </cofactor>
</comment>
<dbReference type="Gene3D" id="3.40.640.10">
    <property type="entry name" value="Type I PLP-dependent aspartate aminotransferase-like (Major domain)"/>
    <property type="match status" value="1"/>
</dbReference>
<evidence type="ECO:0000256" key="1">
    <source>
        <dbReference type="ARBA" id="ARBA00001933"/>
    </source>
</evidence>
<evidence type="ECO:0000313" key="8">
    <source>
        <dbReference type="EMBL" id="MDK7186970.1"/>
    </source>
</evidence>
<proteinExistence type="inferred from homology"/>
<dbReference type="GO" id="GO:0006534">
    <property type="term" value="P:cysteine metabolic process"/>
    <property type="evidence" value="ECO:0007669"/>
    <property type="project" value="InterPro"/>
</dbReference>
<dbReference type="RefSeq" id="WP_285065508.1">
    <property type="nucleotide sequence ID" value="NZ_JASOOE010000004.1"/>
</dbReference>
<dbReference type="Proteomes" id="UP001229251">
    <property type="component" value="Unassembled WGS sequence"/>
</dbReference>
<keyword evidence="4" id="KW-0808">Transferase</keyword>
<evidence type="ECO:0000259" key="7">
    <source>
        <dbReference type="Pfam" id="PF00266"/>
    </source>
</evidence>
<protein>
    <recommendedName>
        <fullName evidence="3">cysteine desulfurase</fullName>
        <ecNumber evidence="3">2.8.1.7</ecNumber>
    </recommendedName>
</protein>
<feature type="domain" description="Aminotransferase class V" evidence="7">
    <location>
        <begin position="26"/>
        <end position="397"/>
    </location>
</feature>
<dbReference type="InterPro" id="IPR000192">
    <property type="entry name" value="Aminotrans_V_dom"/>
</dbReference>
<evidence type="ECO:0000256" key="5">
    <source>
        <dbReference type="ARBA" id="ARBA00022898"/>
    </source>
</evidence>
<reference evidence="8" key="1">
    <citation type="submission" date="2023-05" db="EMBL/GenBank/DDBJ databases">
        <title>Cataloging the Phylogenetic Diversity of Human Bladder Bacteria.</title>
        <authorList>
            <person name="Du J."/>
        </authorList>
    </citation>
    <scope>NUCLEOTIDE SEQUENCE</scope>
    <source>
        <strain evidence="8">UMB1231</strain>
    </source>
</reference>
<accession>A0AAJ1Q3W5</accession>
<keyword evidence="8" id="KW-0032">Aminotransferase</keyword>
<dbReference type="InterPro" id="IPR010970">
    <property type="entry name" value="Cys_dSase_SufS"/>
</dbReference>
<dbReference type="EC" id="2.8.1.7" evidence="3"/>
<dbReference type="CDD" id="cd06453">
    <property type="entry name" value="SufS_like"/>
    <property type="match status" value="1"/>
</dbReference>
<sequence>MAQLNVQALRQEFPILHQKVQGEKLIYFDNAATSQTPQSVLDRIIYYYQHERANAHRAVHSLGARTTEAFETSRQKIADFIGARSADEISFTSGDTESLNRVIRGLIEPRLQAGDLILTTRLEHHSSLVPLQEVCHRSGGKLVFLDLDKNFQVTKESLAPYDQNPKVKALVTQHISNVLGVEQDIPYLSQWALRQSNCLFLVDGAQAVAHQKLDLAKWQVAAYTFSSHKMYGPMGLGVTYIRHDLLEQVQPVCFGGEMIYQVKDDISSFKEAPWKFEAGTQAIAQIIGLAEAIDWIQAIGIKNLHQQEAELGQRLYQGLTQVEGLEIYTPQSFAKNGIIAFNIQAIHPHDAATAYDQAGIALRAGHHCAQPLMRVLKIPASLRASLMAYNTKEEVDRMIEVSHKVKEFFNYGA</sequence>
<dbReference type="PIRSF" id="PIRSF005572">
    <property type="entry name" value="NifS"/>
    <property type="match status" value="1"/>
</dbReference>
<keyword evidence="5" id="KW-0663">Pyridoxal phosphate</keyword>
<dbReference type="GO" id="GO:0008483">
    <property type="term" value="F:transaminase activity"/>
    <property type="evidence" value="ECO:0007669"/>
    <property type="project" value="UniProtKB-KW"/>
</dbReference>
<dbReference type="Gene3D" id="3.90.1150.10">
    <property type="entry name" value="Aspartate Aminotransferase, domain 1"/>
    <property type="match status" value="1"/>
</dbReference>
<dbReference type="PANTHER" id="PTHR43586">
    <property type="entry name" value="CYSTEINE DESULFURASE"/>
    <property type="match status" value="1"/>
</dbReference>
<dbReference type="InterPro" id="IPR016454">
    <property type="entry name" value="Cysteine_dSase"/>
</dbReference>
<dbReference type="InterPro" id="IPR015421">
    <property type="entry name" value="PyrdxlP-dep_Trfase_major"/>
</dbReference>
<organism evidence="8 9">
    <name type="scientific">Facklamia hominis</name>
    <dbReference type="NCBI Taxonomy" id="178214"/>
    <lineage>
        <taxon>Bacteria</taxon>
        <taxon>Bacillati</taxon>
        <taxon>Bacillota</taxon>
        <taxon>Bacilli</taxon>
        <taxon>Lactobacillales</taxon>
        <taxon>Aerococcaceae</taxon>
        <taxon>Facklamia</taxon>
    </lineage>
</organism>
<comment type="caution">
    <text evidence="8">The sequence shown here is derived from an EMBL/GenBank/DDBJ whole genome shotgun (WGS) entry which is preliminary data.</text>
</comment>
<dbReference type="InterPro" id="IPR015422">
    <property type="entry name" value="PyrdxlP-dep_Trfase_small"/>
</dbReference>
<comment type="catalytic activity">
    <reaction evidence="6">
        <text>(sulfur carrier)-H + L-cysteine = (sulfur carrier)-SH + L-alanine</text>
        <dbReference type="Rhea" id="RHEA:43892"/>
        <dbReference type="Rhea" id="RHEA-COMP:14737"/>
        <dbReference type="Rhea" id="RHEA-COMP:14739"/>
        <dbReference type="ChEBI" id="CHEBI:29917"/>
        <dbReference type="ChEBI" id="CHEBI:35235"/>
        <dbReference type="ChEBI" id="CHEBI:57972"/>
        <dbReference type="ChEBI" id="CHEBI:64428"/>
        <dbReference type="EC" id="2.8.1.7"/>
    </reaction>
</comment>
<dbReference type="Pfam" id="PF00266">
    <property type="entry name" value="Aminotran_5"/>
    <property type="match status" value="1"/>
</dbReference>
<evidence type="ECO:0000256" key="4">
    <source>
        <dbReference type="ARBA" id="ARBA00022679"/>
    </source>
</evidence>
<gene>
    <name evidence="8" type="ORF">QP433_03145</name>
</gene>
<dbReference type="SUPFAM" id="SSF53383">
    <property type="entry name" value="PLP-dependent transferases"/>
    <property type="match status" value="1"/>
</dbReference>
<dbReference type="GO" id="GO:0031071">
    <property type="term" value="F:cysteine desulfurase activity"/>
    <property type="evidence" value="ECO:0007669"/>
    <property type="project" value="UniProtKB-EC"/>
</dbReference>
<evidence type="ECO:0000256" key="6">
    <source>
        <dbReference type="ARBA" id="ARBA00050776"/>
    </source>
</evidence>
<dbReference type="InterPro" id="IPR015424">
    <property type="entry name" value="PyrdxlP-dep_Trfase"/>
</dbReference>
<dbReference type="PANTHER" id="PTHR43586:SF8">
    <property type="entry name" value="CYSTEINE DESULFURASE 1, CHLOROPLASTIC"/>
    <property type="match status" value="1"/>
</dbReference>